<feature type="transmembrane region" description="Helical" evidence="12">
    <location>
        <begin position="1810"/>
        <end position="1831"/>
    </location>
</feature>
<sequence length="1889" mass="218922">MEDKNSNSYDDSFFENIRLEYPAWFNDLNKDLDYTSDEDFYYKDNSTGNSPVSFEEIHTIFEELQKKFGFQTDNMKNMYIHLLTQLDSRASRMSAKMALITLHADYIGGDHANYRKWYFSCQLDLDEEVGFNNLKLHGKSHQRNKSRAKKNNQKLKTYWEVLDNQQKSRNEIDSTEFKSINFFPRKRSANPDFSDKDIITLDKSITANILKSSNESLSRDASQENPIESNKKESFKKQEHKRKKYWKKKGKSLKYCTYLWKKKMNNLSYTDMIRQVGLYLLCWGEANNIRFTPECLCFIFKCCLDYDQHTSTLEKTTLSEQDNLLYQNKPEFFYLDGIITPIYNFLQQSVYEMDKDGNLQRKPKDHKDVIGYDDVNQLFWYPEGIELIVLNDGTRLIDKPFNQRFLYLNQCNWKKVFYKTYYEKRSWFHCLTNFNRFWIVHLTSFWYFTSLNAPTFYTANYHQLLDNPPTLQATLAVMSLAGTLACVIQILATIFEFSYVPRKWPGAQYLSKRLIGLIVLLLINFCPSMFVLTKFKLNEVNNYAQVISIIQLFVSLMTCVFFSVRPLGGMFSSYLSKGKYKRRYVSSKTFTASFPALSGRSRWFSHGLWISVFTCKFVESYFFLTLSLKDPLRVLSILNMSRCNGDSMLPTVIVCNLQPKVTVVLLLLTDLILFFLDTYLWYIICNCFFSIALSFSLGTSILTPWKNIYVRLPSRIYSKIIATNQMSEIYKTKWLVSQVWNALIISFFREHLLTIEHTKKMLYTGKEDCLKAPTFFIAEDDSTFKSTEYFVKDSEAQRRISFFAQSLSTPIIEPLPVECMQTFSVMIPHYSEKIMMSLPELIKQKDFDTKLTLLEYLQQLYKEEWKCFVKDTKVLANELGYLQNNKSFTSDFESQENKDDVIQDSRSSLSNNSEENKNFDLAFETVGFNTSNPIFTTRTRIWASLRTQTLYRTISGFQNYIRALKILYRVENPLMIEVFGDDKEGLELELESMANKKFKMVVAMQRYAKFNEEELADTEFLLKAYPYMTISYLDEEIINDPEKDKIVKYYYSCAVDGFSKIDETTHRRIPNYKVKLSGNPIMGDGKSDNQNHSIIFYRGEYIQVVDANQDNYIEECLKIRSVLNEFEEVDIDSTNPYKVDNDYMKDNSILNSQTNAPVAIIGAREYIFSENIGILGDIAAGKEQTFGTLFARTLAEIGGKLHYGHPDFLNAIFMTTRGGISKAQKGLHLNEDIYAGITATCRGGRIKHSDYFQCGKGRDLGFGSILNFTTKIGAGMGEQSLSREYYYLGTQMPIDRFLSFFYAHPGFHLNNLFISLSVQLFFLLLLNVGSMNHELISCFYNKDVPITDIQSPLGCYNLQPVLNWVTIFVLSIFIVFFIAFCPLLIQEVLERGIWKAFARFLHHLISFSPLFEVFVCQIYSNSLISDITFGSAKYLATGRGFAITRISFSELYFKFTTSSIYTGSKIFLMLTFAISTMWQPALLWFTITLMSLTIAPFFFNPHQFMISEFFYDYITVLKYFINGNSHFEKNSWANYTKLQRVRYTGLDKKRLNDESEKQNIDINIIGTRNLLLSEIIIPLIVCIFTISAYLFINGQTGVKDATPTSSALRLVIVTFLPLILNCITVSMFAGISMILGPIAHVFSNKKAMCVIGALTHFCGCFYYLLDFELIFVLEGLSFSRSILLLLSVINIQQLLFRVITVFFLTKELKSSQASFSWWSAIWIKQGLGWNILTAPFREYICKCMENTYFAADFFLTHALLYCLVPLCFIPFVDSFHSMILFWLKPNELSLRKVYYGNKEKKKRRGQSLKGVFMFALIFTLMAIFIAIPLGLKYMNLVETLIEPNVENLPFVGKLVQPINQNNNDTGPAAPSTILKATPDYEGFATVAFW</sequence>
<feature type="transmembrane region" description="Helical" evidence="12">
    <location>
        <begin position="471"/>
        <end position="494"/>
    </location>
</feature>
<dbReference type="SMART" id="SM01205">
    <property type="entry name" value="FKS1_dom1"/>
    <property type="match status" value="1"/>
</dbReference>
<dbReference type="EC" id="2.4.1.34" evidence="3"/>
<evidence type="ECO:0000256" key="4">
    <source>
        <dbReference type="ARBA" id="ARBA00022676"/>
    </source>
</evidence>
<gene>
    <name evidence="14" type="ORF">AWRI3578_g544</name>
</gene>
<organism evidence="14 15">
    <name type="scientific">Hanseniaspora opuntiae</name>
    <dbReference type="NCBI Taxonomy" id="211096"/>
    <lineage>
        <taxon>Eukaryota</taxon>
        <taxon>Fungi</taxon>
        <taxon>Dikarya</taxon>
        <taxon>Ascomycota</taxon>
        <taxon>Saccharomycotina</taxon>
        <taxon>Saccharomycetes</taxon>
        <taxon>Saccharomycodales</taxon>
        <taxon>Saccharomycodaceae</taxon>
        <taxon>Hanseniaspora</taxon>
    </lineage>
</organism>
<feature type="transmembrane region" description="Helical" evidence="12">
    <location>
        <begin position="1612"/>
        <end position="1635"/>
    </location>
</feature>
<keyword evidence="5" id="KW-0808">Transferase</keyword>
<keyword evidence="6 12" id="KW-0812">Transmembrane</keyword>
<dbReference type="Pfam" id="PF02364">
    <property type="entry name" value="Glucan_synthase"/>
    <property type="match status" value="1"/>
</dbReference>
<feature type="transmembrane region" description="Helical" evidence="12">
    <location>
        <begin position="1361"/>
        <end position="1385"/>
    </location>
</feature>
<feature type="region of interest" description="Disordered" evidence="11">
    <location>
        <begin position="216"/>
        <end position="242"/>
    </location>
</feature>
<feature type="transmembrane region" description="Helical" evidence="12">
    <location>
        <begin position="1758"/>
        <end position="1783"/>
    </location>
</feature>
<dbReference type="EMBL" id="LPNL01000002">
    <property type="protein sequence ID" value="OEJ91383.1"/>
    <property type="molecule type" value="Genomic_DNA"/>
</dbReference>
<comment type="subcellular location">
    <subcellularLocation>
        <location evidence="1">Membrane</location>
        <topology evidence="1">Multi-pass membrane protein</topology>
    </subcellularLocation>
</comment>
<feature type="transmembrane region" description="Helical" evidence="12">
    <location>
        <begin position="1677"/>
        <end position="1703"/>
    </location>
</feature>
<evidence type="ECO:0000256" key="12">
    <source>
        <dbReference type="SAM" id="Phobius"/>
    </source>
</evidence>
<dbReference type="InterPro" id="IPR026899">
    <property type="entry name" value="FKS1-like_dom1"/>
</dbReference>
<evidence type="ECO:0000256" key="8">
    <source>
        <dbReference type="ARBA" id="ARBA00023136"/>
    </source>
</evidence>
<comment type="catalytic activity">
    <reaction evidence="10">
        <text>[(1-&gt;3)-beta-D-glucosyl](n) + UDP-alpha-D-glucose = [(1-&gt;3)-beta-D-glucosyl](n+1) + UDP + H(+)</text>
        <dbReference type="Rhea" id="RHEA:21476"/>
        <dbReference type="Rhea" id="RHEA-COMP:11146"/>
        <dbReference type="Rhea" id="RHEA-COMP:14303"/>
        <dbReference type="ChEBI" id="CHEBI:15378"/>
        <dbReference type="ChEBI" id="CHEBI:37671"/>
        <dbReference type="ChEBI" id="CHEBI:58223"/>
        <dbReference type="ChEBI" id="CHEBI:58885"/>
        <dbReference type="EC" id="2.4.1.34"/>
    </reaction>
</comment>
<feature type="transmembrane region" description="Helical" evidence="12">
    <location>
        <begin position="1306"/>
        <end position="1326"/>
    </location>
</feature>
<name>A0A1E5RXD8_9ASCO</name>
<dbReference type="PANTHER" id="PTHR12741:SF15">
    <property type="entry name" value="1,3-BETA-GLUCAN SYNTHASE COMPONENT FKS3"/>
    <property type="match status" value="1"/>
</dbReference>
<feature type="transmembrane region" description="Helical" evidence="12">
    <location>
        <begin position="649"/>
        <end position="673"/>
    </location>
</feature>
<evidence type="ECO:0000256" key="10">
    <source>
        <dbReference type="ARBA" id="ARBA00047777"/>
    </source>
</evidence>
<dbReference type="Pfam" id="PF23605">
    <property type="entry name" value="FKS1_dom2"/>
    <property type="match status" value="1"/>
</dbReference>
<protein>
    <recommendedName>
        <fullName evidence="3">1,3-beta-glucan synthase</fullName>
        <ecNumber evidence="3">2.4.1.34</ecNumber>
    </recommendedName>
    <alternativeName>
        <fullName evidence="9">1,3-beta-D-glucan-UDP glucosyltransferase</fullName>
    </alternativeName>
</protein>
<keyword evidence="4" id="KW-0328">Glycosyltransferase</keyword>
<dbReference type="GO" id="GO:0005886">
    <property type="term" value="C:plasma membrane"/>
    <property type="evidence" value="ECO:0007669"/>
    <property type="project" value="TreeGrafter"/>
</dbReference>
<keyword evidence="8 12" id="KW-0472">Membrane</keyword>
<evidence type="ECO:0000256" key="5">
    <source>
        <dbReference type="ARBA" id="ARBA00022679"/>
    </source>
</evidence>
<evidence type="ECO:0000313" key="14">
    <source>
        <dbReference type="EMBL" id="OEJ91383.1"/>
    </source>
</evidence>
<dbReference type="GO" id="GO:0006075">
    <property type="term" value="P:(1-&gt;3)-beta-D-glucan biosynthetic process"/>
    <property type="evidence" value="ECO:0007669"/>
    <property type="project" value="InterPro"/>
</dbReference>
<dbReference type="PANTHER" id="PTHR12741">
    <property type="entry name" value="LYST-INTERACTING PROTEIN LIP5 DOPAMINE RESPONSIVE PROTEIN DRG-1"/>
    <property type="match status" value="1"/>
</dbReference>
<evidence type="ECO:0000256" key="1">
    <source>
        <dbReference type="ARBA" id="ARBA00004141"/>
    </source>
</evidence>
<dbReference type="Pfam" id="PF14288">
    <property type="entry name" value="FKS1_dom1"/>
    <property type="match status" value="1"/>
</dbReference>
<feature type="transmembrane region" description="Helical" evidence="12">
    <location>
        <begin position="514"/>
        <end position="532"/>
    </location>
</feature>
<evidence type="ECO:0000256" key="2">
    <source>
        <dbReference type="ARBA" id="ARBA00009040"/>
    </source>
</evidence>
<comment type="similarity">
    <text evidence="2">Belongs to the glycosyltransferase 48 family.</text>
</comment>
<dbReference type="OrthoDB" id="1880850at2759"/>
<keyword evidence="15" id="KW-1185">Reference proteome</keyword>
<dbReference type="GO" id="GO:0000148">
    <property type="term" value="C:1,3-beta-D-glucan synthase complex"/>
    <property type="evidence" value="ECO:0007669"/>
    <property type="project" value="InterPro"/>
</dbReference>
<evidence type="ECO:0000259" key="13">
    <source>
        <dbReference type="SMART" id="SM01205"/>
    </source>
</evidence>
<dbReference type="GO" id="GO:0051278">
    <property type="term" value="P:fungal-type cell wall polysaccharide biosynthetic process"/>
    <property type="evidence" value="ECO:0007669"/>
    <property type="project" value="TreeGrafter"/>
</dbReference>
<keyword evidence="7 12" id="KW-1133">Transmembrane helix</keyword>
<feature type="transmembrane region" description="Helical" evidence="12">
    <location>
        <begin position="1451"/>
        <end position="1475"/>
    </location>
</feature>
<feature type="transmembrane region" description="Helical" evidence="12">
    <location>
        <begin position="1481"/>
        <end position="1499"/>
    </location>
</feature>
<feature type="transmembrane region" description="Helical" evidence="12">
    <location>
        <begin position="1647"/>
        <end position="1665"/>
    </location>
</feature>
<dbReference type="GO" id="GO:0003843">
    <property type="term" value="F:1,3-beta-D-glucan synthase activity"/>
    <property type="evidence" value="ECO:0007669"/>
    <property type="project" value="UniProtKB-EC"/>
</dbReference>
<evidence type="ECO:0000256" key="7">
    <source>
        <dbReference type="ARBA" id="ARBA00022989"/>
    </source>
</evidence>
<evidence type="ECO:0000256" key="11">
    <source>
        <dbReference type="SAM" id="MobiDB-lite"/>
    </source>
</evidence>
<feature type="transmembrane region" description="Helical" evidence="12">
    <location>
        <begin position="438"/>
        <end position="459"/>
    </location>
</feature>
<comment type="caution">
    <text evidence="14">The sequence shown here is derived from an EMBL/GenBank/DDBJ whole genome shotgun (WGS) entry which is preliminary data.</text>
</comment>
<feature type="transmembrane region" description="Helical" evidence="12">
    <location>
        <begin position="544"/>
        <end position="564"/>
    </location>
</feature>
<dbReference type="InterPro" id="IPR003440">
    <property type="entry name" value="Glyco_trans_48_dom"/>
</dbReference>
<evidence type="ECO:0000313" key="15">
    <source>
        <dbReference type="Proteomes" id="UP000095605"/>
    </source>
</evidence>
<dbReference type="InterPro" id="IPR056261">
    <property type="entry name" value="FKS1-like_dom2"/>
</dbReference>
<feature type="transmembrane region" description="Helical" evidence="12">
    <location>
        <begin position="1570"/>
        <end position="1592"/>
    </location>
</feature>
<proteinExistence type="inferred from homology"/>
<evidence type="ECO:0000256" key="3">
    <source>
        <dbReference type="ARBA" id="ARBA00012589"/>
    </source>
</evidence>
<feature type="domain" description="1,3-beta-glucan synthase component FKS1-like" evidence="13">
    <location>
        <begin position="270"/>
        <end position="393"/>
    </location>
</feature>
<evidence type="ECO:0000256" key="9">
    <source>
        <dbReference type="ARBA" id="ARBA00031935"/>
    </source>
</evidence>
<accession>A0A1E5RXD8</accession>
<evidence type="ECO:0000256" key="6">
    <source>
        <dbReference type="ARBA" id="ARBA00022692"/>
    </source>
</evidence>
<dbReference type="Proteomes" id="UP000095605">
    <property type="component" value="Unassembled WGS sequence"/>
</dbReference>
<reference evidence="15" key="1">
    <citation type="journal article" date="2016" name="Genome Announc.">
        <title>Genome sequences of three species of Hanseniaspora isolated from spontaneous wine fermentations.</title>
        <authorList>
            <person name="Sternes P.R."/>
            <person name="Lee D."/>
            <person name="Kutyna D.R."/>
            <person name="Borneman A.R."/>
        </authorList>
    </citation>
    <scope>NUCLEOTIDE SEQUENCE [LARGE SCALE GENOMIC DNA]</scope>
    <source>
        <strain evidence="15">AWRI3578</strain>
    </source>
</reference>